<dbReference type="EMBL" id="LJZO01000108">
    <property type="protein sequence ID" value="ROV86823.1"/>
    <property type="molecule type" value="Genomic_DNA"/>
</dbReference>
<feature type="compositionally biased region" description="Acidic residues" evidence="1">
    <location>
        <begin position="45"/>
        <end position="54"/>
    </location>
</feature>
<evidence type="ECO:0000256" key="1">
    <source>
        <dbReference type="SAM" id="MobiDB-lite"/>
    </source>
</evidence>
<accession>A0A423VAH1</accession>
<evidence type="ECO:0000313" key="2">
    <source>
        <dbReference type="EMBL" id="ROV86823.1"/>
    </source>
</evidence>
<sequence>MYASTTSRLYLPGYELIKMPDIEVDTLEVVEPAEQAYTMEQFASTEEDDEEPGWVEDPYSGEDTHFEVDTMEVAQPGEQADTMEQVASMEEDGSYEEPGWAEDAYSREDVPSEEHVGGDDNTEGPQSPEEKSKWLMAWFDRKNDVRYAPDRDL</sequence>
<comment type="caution">
    <text evidence="3">The sequence shown here is derived from an EMBL/GenBank/DDBJ whole genome shotgun (WGS) entry which is preliminary data.</text>
</comment>
<organism evidence="3 4">
    <name type="scientific">Cytospora chrysosperma</name>
    <name type="common">Cytospora canker fungus</name>
    <name type="synonym">Sphaeria chrysosperma</name>
    <dbReference type="NCBI Taxonomy" id="252740"/>
    <lineage>
        <taxon>Eukaryota</taxon>
        <taxon>Fungi</taxon>
        <taxon>Dikarya</taxon>
        <taxon>Ascomycota</taxon>
        <taxon>Pezizomycotina</taxon>
        <taxon>Sordariomycetes</taxon>
        <taxon>Sordariomycetidae</taxon>
        <taxon>Diaporthales</taxon>
        <taxon>Cytosporaceae</taxon>
        <taxon>Cytospora</taxon>
    </lineage>
</organism>
<gene>
    <name evidence="3" type="ORF">VSDG_09468</name>
    <name evidence="2" type="ORF">VSDG_10155</name>
</gene>
<dbReference type="AlphaFoldDB" id="A0A423VAH1"/>
<feature type="region of interest" description="Disordered" evidence="1">
    <location>
        <begin position="41"/>
        <end position="134"/>
    </location>
</feature>
<protein>
    <submittedName>
        <fullName evidence="3">Uncharacterized protein</fullName>
    </submittedName>
</protein>
<dbReference type="Proteomes" id="UP000284375">
    <property type="component" value="Unassembled WGS sequence"/>
</dbReference>
<proteinExistence type="predicted"/>
<evidence type="ECO:0000313" key="4">
    <source>
        <dbReference type="Proteomes" id="UP000284375"/>
    </source>
</evidence>
<name>A0A423VAH1_CYTCH</name>
<dbReference type="EMBL" id="LJZO01000073">
    <property type="protein sequence ID" value="ROV87925.1"/>
    <property type="molecule type" value="Genomic_DNA"/>
</dbReference>
<keyword evidence="4" id="KW-1185">Reference proteome</keyword>
<evidence type="ECO:0000313" key="3">
    <source>
        <dbReference type="EMBL" id="ROV87925.1"/>
    </source>
</evidence>
<feature type="compositionally biased region" description="Basic and acidic residues" evidence="1">
    <location>
        <begin position="104"/>
        <end position="118"/>
    </location>
</feature>
<reference evidence="3 4" key="1">
    <citation type="submission" date="2015-09" db="EMBL/GenBank/DDBJ databases">
        <title>Host preference determinants of Valsa canker pathogens revealed by comparative genomics.</title>
        <authorList>
            <person name="Yin Z."/>
            <person name="Huang L."/>
        </authorList>
    </citation>
    <scope>NUCLEOTIDE SEQUENCE [LARGE SCALE GENOMIC DNA]</scope>
    <source>
        <strain evidence="3 4">YSFL</strain>
    </source>
</reference>